<dbReference type="Proteomes" id="UP001160148">
    <property type="component" value="Unassembled WGS sequence"/>
</dbReference>
<evidence type="ECO:0000313" key="1">
    <source>
        <dbReference type="EMBL" id="CAI6372955.1"/>
    </source>
</evidence>
<name>A0AAV0XWL9_9HEMI</name>
<gene>
    <name evidence="1" type="ORF">MEUPH1_LOCUS26762</name>
</gene>
<accession>A0AAV0XWL9</accession>
<organism evidence="1 2">
    <name type="scientific">Macrosiphum euphorbiae</name>
    <name type="common">potato aphid</name>
    <dbReference type="NCBI Taxonomy" id="13131"/>
    <lineage>
        <taxon>Eukaryota</taxon>
        <taxon>Metazoa</taxon>
        <taxon>Ecdysozoa</taxon>
        <taxon>Arthropoda</taxon>
        <taxon>Hexapoda</taxon>
        <taxon>Insecta</taxon>
        <taxon>Pterygota</taxon>
        <taxon>Neoptera</taxon>
        <taxon>Paraneoptera</taxon>
        <taxon>Hemiptera</taxon>
        <taxon>Sternorrhyncha</taxon>
        <taxon>Aphidomorpha</taxon>
        <taxon>Aphidoidea</taxon>
        <taxon>Aphididae</taxon>
        <taxon>Macrosiphini</taxon>
        <taxon>Macrosiphum</taxon>
    </lineage>
</organism>
<reference evidence="1 2" key="1">
    <citation type="submission" date="2023-01" db="EMBL/GenBank/DDBJ databases">
        <authorList>
            <person name="Whitehead M."/>
        </authorList>
    </citation>
    <scope>NUCLEOTIDE SEQUENCE [LARGE SCALE GENOMIC DNA]</scope>
</reference>
<keyword evidence="2" id="KW-1185">Reference proteome</keyword>
<comment type="caution">
    <text evidence="1">The sequence shown here is derived from an EMBL/GenBank/DDBJ whole genome shotgun (WGS) entry which is preliminary data.</text>
</comment>
<sequence length="81" mass="9650">MIKKAVSLKIRVVNILWINDILLGEKIGSQHFKRKKYQQFDLPNPYRINYTKLSQLMEAWKKRPNIPKLKRPSKSIPPISY</sequence>
<proteinExistence type="predicted"/>
<evidence type="ECO:0000313" key="2">
    <source>
        <dbReference type="Proteomes" id="UP001160148"/>
    </source>
</evidence>
<dbReference type="AlphaFoldDB" id="A0AAV0XWL9"/>
<dbReference type="EMBL" id="CARXXK010001085">
    <property type="protein sequence ID" value="CAI6372955.1"/>
    <property type="molecule type" value="Genomic_DNA"/>
</dbReference>
<protein>
    <submittedName>
        <fullName evidence="1">Uncharacterized protein</fullName>
    </submittedName>
</protein>